<gene>
    <name evidence="4" type="ORF">DPMN_156730</name>
</gene>
<proteinExistence type="predicted"/>
<keyword evidence="1 2" id="KW-1015">Disulfide bond</keyword>
<organism evidence="4 5">
    <name type="scientific">Dreissena polymorpha</name>
    <name type="common">Zebra mussel</name>
    <name type="synonym">Mytilus polymorpha</name>
    <dbReference type="NCBI Taxonomy" id="45954"/>
    <lineage>
        <taxon>Eukaryota</taxon>
        <taxon>Metazoa</taxon>
        <taxon>Spiralia</taxon>
        <taxon>Lophotrochozoa</taxon>
        <taxon>Mollusca</taxon>
        <taxon>Bivalvia</taxon>
        <taxon>Autobranchia</taxon>
        <taxon>Heteroconchia</taxon>
        <taxon>Euheterodonta</taxon>
        <taxon>Imparidentia</taxon>
        <taxon>Neoheterodontei</taxon>
        <taxon>Myida</taxon>
        <taxon>Dreissenoidea</taxon>
        <taxon>Dreissenidae</taxon>
        <taxon>Dreissena</taxon>
    </lineage>
</organism>
<keyword evidence="3" id="KW-0812">Transmembrane</keyword>
<feature type="disulfide bond" evidence="2">
    <location>
        <begin position="135"/>
        <end position="153"/>
    </location>
</feature>
<comment type="caution">
    <text evidence="2">Lacks conserved residue(s) required for the propagation of feature annotation.</text>
</comment>
<comment type="caution">
    <text evidence="4">The sequence shown here is derived from an EMBL/GenBank/DDBJ whole genome shotgun (WGS) entry which is preliminary data.</text>
</comment>
<keyword evidence="5" id="KW-1185">Reference proteome</keyword>
<keyword evidence="3" id="KW-0472">Membrane</keyword>
<feature type="transmembrane region" description="Helical" evidence="3">
    <location>
        <begin position="186"/>
        <end position="207"/>
    </location>
</feature>
<reference evidence="4" key="1">
    <citation type="journal article" date="2019" name="bioRxiv">
        <title>The Genome of the Zebra Mussel, Dreissena polymorpha: A Resource for Invasive Species Research.</title>
        <authorList>
            <person name="McCartney M.A."/>
            <person name="Auch B."/>
            <person name="Kono T."/>
            <person name="Mallez S."/>
            <person name="Zhang Y."/>
            <person name="Obille A."/>
            <person name="Becker A."/>
            <person name="Abrahante J.E."/>
            <person name="Garbe J."/>
            <person name="Badalamenti J.P."/>
            <person name="Herman A."/>
            <person name="Mangelson H."/>
            <person name="Liachko I."/>
            <person name="Sullivan S."/>
            <person name="Sone E.D."/>
            <person name="Koren S."/>
            <person name="Silverstein K.A.T."/>
            <person name="Beckman K.B."/>
            <person name="Gohl D.M."/>
        </authorList>
    </citation>
    <scope>NUCLEOTIDE SEQUENCE</scope>
    <source>
        <strain evidence="4">Duluth1</strain>
        <tissue evidence="4">Whole animal</tissue>
    </source>
</reference>
<sequence length="233" mass="26121">MVAAEGLEPVTPGVLEVDILRPVMAQIKHGLLSIDHYVVIVGKDHVFLSMMHILRDNDDKCHMGRHVTLFGRLMVKYFGLRSKKFCWIRILKAFANSLNPDETPQNMAYTYTAKLNTRPLNFTLSYSTYVCLKVCKNSLCMHPDWQCNKINDCGDCSDELNCTIIPTPTPKPTPAPHTDDTKKSSAGWYVFCILVGLLLGVMLTVLVPRCVRHVRGRPSSSSRSGYSNMAEDA</sequence>
<dbReference type="AlphaFoldDB" id="A0A9D4JCM6"/>
<dbReference type="Pfam" id="PF00057">
    <property type="entry name" value="Ldl_recept_a"/>
    <property type="match status" value="1"/>
</dbReference>
<evidence type="ECO:0000256" key="2">
    <source>
        <dbReference type="PROSITE-ProRule" id="PRU00124"/>
    </source>
</evidence>
<dbReference type="EMBL" id="JAIWYP010000007">
    <property type="protein sequence ID" value="KAH3803032.1"/>
    <property type="molecule type" value="Genomic_DNA"/>
</dbReference>
<evidence type="ECO:0000256" key="3">
    <source>
        <dbReference type="SAM" id="Phobius"/>
    </source>
</evidence>
<dbReference type="PROSITE" id="PS50068">
    <property type="entry name" value="LDLRA_2"/>
    <property type="match status" value="1"/>
</dbReference>
<evidence type="ECO:0000256" key="1">
    <source>
        <dbReference type="ARBA" id="ARBA00023157"/>
    </source>
</evidence>
<keyword evidence="3" id="KW-1133">Transmembrane helix</keyword>
<evidence type="ECO:0000313" key="5">
    <source>
        <dbReference type="Proteomes" id="UP000828390"/>
    </source>
</evidence>
<dbReference type="InterPro" id="IPR036055">
    <property type="entry name" value="LDL_receptor-like_sf"/>
</dbReference>
<reference evidence="4" key="2">
    <citation type="submission" date="2020-11" db="EMBL/GenBank/DDBJ databases">
        <authorList>
            <person name="McCartney M.A."/>
            <person name="Auch B."/>
            <person name="Kono T."/>
            <person name="Mallez S."/>
            <person name="Becker A."/>
            <person name="Gohl D.M."/>
            <person name="Silverstein K.A.T."/>
            <person name="Koren S."/>
            <person name="Bechman K.B."/>
            <person name="Herman A."/>
            <person name="Abrahante J.E."/>
            <person name="Garbe J."/>
        </authorList>
    </citation>
    <scope>NUCLEOTIDE SEQUENCE</scope>
    <source>
        <strain evidence="4">Duluth1</strain>
        <tissue evidence="4">Whole animal</tissue>
    </source>
</reference>
<accession>A0A9D4JCM6</accession>
<dbReference type="SMART" id="SM00192">
    <property type="entry name" value="LDLa"/>
    <property type="match status" value="1"/>
</dbReference>
<evidence type="ECO:0000313" key="4">
    <source>
        <dbReference type="EMBL" id="KAH3803032.1"/>
    </source>
</evidence>
<protein>
    <submittedName>
        <fullName evidence="4">Uncharacterized protein</fullName>
    </submittedName>
</protein>
<dbReference type="CDD" id="cd00112">
    <property type="entry name" value="LDLa"/>
    <property type="match status" value="1"/>
</dbReference>
<feature type="disulfide bond" evidence="2">
    <location>
        <begin position="147"/>
        <end position="162"/>
    </location>
</feature>
<dbReference type="InterPro" id="IPR002172">
    <property type="entry name" value="LDrepeatLR_classA_rpt"/>
</dbReference>
<dbReference type="SUPFAM" id="SSF57424">
    <property type="entry name" value="LDL receptor-like module"/>
    <property type="match status" value="1"/>
</dbReference>
<dbReference type="Gene3D" id="4.10.400.10">
    <property type="entry name" value="Low-density Lipoprotein Receptor"/>
    <property type="match status" value="1"/>
</dbReference>
<name>A0A9D4JCM6_DREPO</name>
<dbReference type="Proteomes" id="UP000828390">
    <property type="component" value="Unassembled WGS sequence"/>
</dbReference>